<name>A0A2D0JMB1_9GAMM</name>
<evidence type="ECO:0000313" key="2">
    <source>
        <dbReference type="Proteomes" id="UP000221980"/>
    </source>
</evidence>
<proteinExistence type="predicted"/>
<dbReference type="RefSeq" id="WP_099115174.1">
    <property type="nucleotide sequence ID" value="NZ_CAWNQI010000049.1"/>
</dbReference>
<gene>
    <name evidence="1" type="ORF">Xmir_03198</name>
</gene>
<reference evidence="1 2" key="1">
    <citation type="journal article" date="2017" name="Nat. Microbiol.">
        <title>Natural product diversity associated with the nematode symbionts Photorhabdus and Xenorhabdus.</title>
        <authorList>
            <person name="Tobias N.J."/>
            <person name="Wolff H."/>
            <person name="Djahanschiri B."/>
            <person name="Grundmann F."/>
            <person name="Kronenwerth M."/>
            <person name="Shi Y.M."/>
            <person name="Simonyi S."/>
            <person name="Grun P."/>
            <person name="Shapiro-Ilan D."/>
            <person name="Pidot S.J."/>
            <person name="Stinear T.P."/>
            <person name="Ebersberger I."/>
            <person name="Bode H.B."/>
        </authorList>
    </citation>
    <scope>NUCLEOTIDE SEQUENCE [LARGE SCALE GENOMIC DNA]</scope>
    <source>
        <strain evidence="1 2">DSM 17902</strain>
    </source>
</reference>
<accession>A0A2D0JMB1</accession>
<protein>
    <recommendedName>
        <fullName evidence="3">Inverse autotransporter beta-barrel domain-containing protein</fullName>
    </recommendedName>
</protein>
<evidence type="ECO:0008006" key="3">
    <source>
        <dbReference type="Google" id="ProtNLM"/>
    </source>
</evidence>
<keyword evidence="2" id="KW-1185">Reference proteome</keyword>
<dbReference type="Proteomes" id="UP000221980">
    <property type="component" value="Unassembled WGS sequence"/>
</dbReference>
<evidence type="ECO:0000313" key="1">
    <source>
        <dbReference type="EMBL" id="PHM47456.1"/>
    </source>
</evidence>
<sequence length="504" mass="56784">MPNTMEFSLPYTGNLIIGQSFLFTVTLSSDDDIDDGSTISFYNSKNITVPYDAISLTLEHGKKKATATVILTVLNATEENDEIYFSVKTSLSGFQPKTLQYTARTIDSDSVRLNIDNPFLAVPILYNAFQIGSISTKIHTTIRDKKGKTLSGVPVFITSNTINELEEVDIYNNDKSKKINVNKFGDFQGFFVNSDNKGKVEFYISPRKSLPLVIELSSAIPNSTDVSFAKDPIFIIVDNIKNYRQPLEIITAIDGNLTSKGESKFWVDMSPCGDHEIGDFLLFFVNKKYKYYTRVLTKNKNSSCLIELPYFIFKKDDPSKLSYFLIQSSGSIMAKSMPADVTYRGRPNKPWNDIDRIYEPCQVYSSFDELINQDGAINNKSISNYAHNPDDAGLFVRITGTNDNRDGTKVKLGSEVILTLYINSSTKTITHVFKGRMPYQPDNRGGKIATLKFNIPYNLLNNNLAFPYHDGEIFFDYQIGYDDDSDVTYGEIWSGHIVTISNDF</sequence>
<dbReference type="EMBL" id="NITZ01000018">
    <property type="protein sequence ID" value="PHM47456.1"/>
    <property type="molecule type" value="Genomic_DNA"/>
</dbReference>
<comment type="caution">
    <text evidence="1">The sequence shown here is derived from an EMBL/GenBank/DDBJ whole genome shotgun (WGS) entry which is preliminary data.</text>
</comment>
<organism evidence="1 2">
    <name type="scientific">Xenorhabdus miraniensis</name>
    <dbReference type="NCBI Taxonomy" id="351674"/>
    <lineage>
        <taxon>Bacteria</taxon>
        <taxon>Pseudomonadati</taxon>
        <taxon>Pseudomonadota</taxon>
        <taxon>Gammaproteobacteria</taxon>
        <taxon>Enterobacterales</taxon>
        <taxon>Morganellaceae</taxon>
        <taxon>Xenorhabdus</taxon>
    </lineage>
</organism>
<dbReference type="OrthoDB" id="6448149at2"/>
<dbReference type="AlphaFoldDB" id="A0A2D0JMB1"/>